<proteinExistence type="predicted"/>
<evidence type="ECO:0000313" key="2">
    <source>
        <dbReference type="Proteomes" id="UP000594800"/>
    </source>
</evidence>
<organism evidence="1 2">
    <name type="scientific">Pontivivens ytuae</name>
    <dbReference type="NCBI Taxonomy" id="2789856"/>
    <lineage>
        <taxon>Bacteria</taxon>
        <taxon>Pseudomonadati</taxon>
        <taxon>Pseudomonadota</taxon>
        <taxon>Alphaproteobacteria</taxon>
        <taxon>Rhodobacterales</taxon>
        <taxon>Paracoccaceae</taxon>
        <taxon>Pontivivens</taxon>
    </lineage>
</organism>
<dbReference type="EMBL" id="CP064942">
    <property type="protein sequence ID" value="QPH55721.1"/>
    <property type="molecule type" value="Genomic_DNA"/>
</dbReference>
<dbReference type="KEGG" id="poz:I0K15_08340"/>
<name>A0A7S9LV33_9RHOB</name>
<dbReference type="AlphaFoldDB" id="A0A7S9LV33"/>
<protein>
    <submittedName>
        <fullName evidence="1">Uncharacterized protein</fullName>
    </submittedName>
</protein>
<evidence type="ECO:0000313" key="1">
    <source>
        <dbReference type="EMBL" id="QPH55721.1"/>
    </source>
</evidence>
<keyword evidence="2" id="KW-1185">Reference proteome</keyword>
<accession>A0A7S9LV33</accession>
<gene>
    <name evidence="1" type="ORF">I0K15_08340</name>
</gene>
<reference evidence="1 2" key="1">
    <citation type="submission" date="2020-11" db="EMBL/GenBank/DDBJ databases">
        <title>Description of Pontivivens ytuae sp. nov. isolated from deep sea sediment of Mariana Trench.</title>
        <authorList>
            <person name="Wang Z."/>
            <person name="Sun Q.-L."/>
            <person name="Xu X.-D."/>
            <person name="Tang Y.-Z."/>
            <person name="Zhang J."/>
        </authorList>
    </citation>
    <scope>NUCLEOTIDE SEQUENCE [LARGE SCALE GENOMIC DNA]</scope>
    <source>
        <strain evidence="1 2">MT2928</strain>
    </source>
</reference>
<dbReference type="Proteomes" id="UP000594800">
    <property type="component" value="Chromosome"/>
</dbReference>
<sequence length="166" mass="17380">MPDGQLSTAADSLLTLGNSVTLHPAGEPGVALQADVPSGIHQGYGPGYGSIPVTAAGTAFTMSYVFDPAGGYAMFGLPSNTGQFFIRMTEAKPGQDGVANFQYYASGTRPDRSLWESFKVHSLDGPTYALESIVFPNTFLQVSGTSVSSIYVEGTDIPASCHFVLS</sequence>
<dbReference type="RefSeq" id="WP_196104983.1">
    <property type="nucleotide sequence ID" value="NZ_CP064942.1"/>
</dbReference>